<dbReference type="RefSeq" id="WP_090236627.1">
    <property type="nucleotide sequence ID" value="NZ_FOJW01000006.1"/>
</dbReference>
<dbReference type="InterPro" id="IPR026021">
    <property type="entry name" value="YdjA-like"/>
</dbReference>
<dbReference type="STRING" id="237679.SAMN04488072_10698"/>
<protein>
    <submittedName>
        <fullName evidence="9">Nitroreductase</fullName>
    </submittedName>
</protein>
<comment type="cofactor">
    <cofactor evidence="1">
        <name>FMN</name>
        <dbReference type="ChEBI" id="CHEBI:58210"/>
    </cofactor>
</comment>
<organism evidence="9 10">
    <name type="scientific">Lentibacillus halodurans</name>
    <dbReference type="NCBI Taxonomy" id="237679"/>
    <lineage>
        <taxon>Bacteria</taxon>
        <taxon>Bacillati</taxon>
        <taxon>Bacillota</taxon>
        <taxon>Bacilli</taxon>
        <taxon>Bacillales</taxon>
        <taxon>Bacillaceae</taxon>
        <taxon>Lentibacillus</taxon>
    </lineage>
</organism>
<dbReference type="PANTHER" id="PTHR43821:SF1">
    <property type="entry name" value="NAD(P)H NITROREDUCTASE YDJA-RELATED"/>
    <property type="match status" value="1"/>
</dbReference>
<evidence type="ECO:0000256" key="6">
    <source>
        <dbReference type="ARBA" id="ARBA00023002"/>
    </source>
</evidence>
<sequence>MKPIRQATALQKVISERRAVKKHYNNKPVAEETVMDLLENAVWAPNHGMRQPWRFIFVGPEHADAFAEKIAATYPNERKQNRLEYLREPTAFLIIVMDKADSQKQYDENFGATACMIQNFWLLAWEQQLGVVWKTNSHIYDPKVKRILNVEEHEKIVGFLHLGYFDEKPAKQDRISAVDKFTRFEG</sequence>
<keyword evidence="6" id="KW-0560">Oxidoreductase</keyword>
<keyword evidence="10" id="KW-1185">Reference proteome</keyword>
<proteinExistence type="inferred from homology"/>
<dbReference type="InterPro" id="IPR052530">
    <property type="entry name" value="NAD(P)H_nitroreductase"/>
</dbReference>
<evidence type="ECO:0000256" key="7">
    <source>
        <dbReference type="ARBA" id="ARBA00023027"/>
    </source>
</evidence>
<evidence type="ECO:0000256" key="4">
    <source>
        <dbReference type="ARBA" id="ARBA00022643"/>
    </source>
</evidence>
<evidence type="ECO:0000256" key="5">
    <source>
        <dbReference type="ARBA" id="ARBA00022857"/>
    </source>
</evidence>
<dbReference type="InterPro" id="IPR000415">
    <property type="entry name" value="Nitroreductase-like"/>
</dbReference>
<keyword evidence="7" id="KW-0520">NAD</keyword>
<dbReference type="AlphaFoldDB" id="A0A1I0XZG0"/>
<evidence type="ECO:0000313" key="9">
    <source>
        <dbReference type="EMBL" id="SFB05568.1"/>
    </source>
</evidence>
<reference evidence="9 10" key="1">
    <citation type="submission" date="2016-10" db="EMBL/GenBank/DDBJ databases">
        <authorList>
            <person name="de Groot N.N."/>
        </authorList>
    </citation>
    <scope>NUCLEOTIDE SEQUENCE [LARGE SCALE GENOMIC DNA]</scope>
    <source>
        <strain evidence="9 10">CGMCC 1.3702</strain>
    </source>
</reference>
<dbReference type="EMBL" id="FOJW01000006">
    <property type="protein sequence ID" value="SFB05568.1"/>
    <property type="molecule type" value="Genomic_DNA"/>
</dbReference>
<accession>A0A1I0XZG0</accession>
<evidence type="ECO:0000259" key="8">
    <source>
        <dbReference type="Pfam" id="PF00881"/>
    </source>
</evidence>
<dbReference type="CDD" id="cd02135">
    <property type="entry name" value="YdjA-like"/>
    <property type="match status" value="1"/>
</dbReference>
<dbReference type="InterPro" id="IPR029479">
    <property type="entry name" value="Nitroreductase"/>
</dbReference>
<dbReference type="Gene3D" id="3.40.109.10">
    <property type="entry name" value="NADH Oxidase"/>
    <property type="match status" value="1"/>
</dbReference>
<dbReference type="SUPFAM" id="SSF55469">
    <property type="entry name" value="FMN-dependent nitroreductase-like"/>
    <property type="match status" value="1"/>
</dbReference>
<feature type="domain" description="Nitroreductase" evidence="8">
    <location>
        <begin position="14"/>
        <end position="164"/>
    </location>
</feature>
<keyword evidence="5" id="KW-0521">NADP</keyword>
<name>A0A1I0XZG0_9BACI</name>
<keyword evidence="3" id="KW-0285">Flavoprotein</keyword>
<dbReference type="OrthoDB" id="9804207at2"/>
<evidence type="ECO:0000256" key="1">
    <source>
        <dbReference type="ARBA" id="ARBA00001917"/>
    </source>
</evidence>
<gene>
    <name evidence="9" type="ORF">SAMN04488072_10698</name>
</gene>
<dbReference type="PANTHER" id="PTHR43821">
    <property type="entry name" value="NAD(P)H NITROREDUCTASE YDJA-RELATED"/>
    <property type="match status" value="1"/>
</dbReference>
<evidence type="ECO:0000256" key="3">
    <source>
        <dbReference type="ARBA" id="ARBA00022630"/>
    </source>
</evidence>
<evidence type="ECO:0000313" key="10">
    <source>
        <dbReference type="Proteomes" id="UP000198642"/>
    </source>
</evidence>
<comment type="similarity">
    <text evidence="2">Belongs to the nitroreductase family.</text>
</comment>
<keyword evidence="4" id="KW-0288">FMN</keyword>
<dbReference type="Pfam" id="PF00881">
    <property type="entry name" value="Nitroreductase"/>
    <property type="match status" value="1"/>
</dbReference>
<dbReference type="Proteomes" id="UP000198642">
    <property type="component" value="Unassembled WGS sequence"/>
</dbReference>
<dbReference type="GO" id="GO:0016491">
    <property type="term" value="F:oxidoreductase activity"/>
    <property type="evidence" value="ECO:0007669"/>
    <property type="project" value="UniProtKB-KW"/>
</dbReference>
<evidence type="ECO:0000256" key="2">
    <source>
        <dbReference type="ARBA" id="ARBA00007118"/>
    </source>
</evidence>